<reference evidence="3 4" key="1">
    <citation type="submission" date="2019-03" db="EMBL/GenBank/DDBJ databases">
        <title>Genomic Encyclopedia of Type Strains, Phase III (KMG-III): the genomes of soil and plant-associated and newly described type strains.</title>
        <authorList>
            <person name="Whitman W."/>
        </authorList>
    </citation>
    <scope>NUCLEOTIDE SEQUENCE [LARGE SCALE GENOMIC DNA]</scope>
    <source>
        <strain evidence="3 4">DSM 27373</strain>
    </source>
</reference>
<dbReference type="AlphaFoldDB" id="A0A4R7G2Y0"/>
<feature type="transmembrane region" description="Helical" evidence="1">
    <location>
        <begin position="55"/>
        <end position="73"/>
    </location>
</feature>
<comment type="caution">
    <text evidence="3">The sequence shown here is derived from an EMBL/GenBank/DDBJ whole genome shotgun (WGS) entry which is preliminary data.</text>
</comment>
<keyword evidence="1" id="KW-0472">Membrane</keyword>
<dbReference type="EMBL" id="SOAN01000006">
    <property type="protein sequence ID" value="TDS85496.1"/>
    <property type="molecule type" value="Genomic_DNA"/>
</dbReference>
<feature type="transmembrane region" description="Helical" evidence="1">
    <location>
        <begin position="26"/>
        <end position="43"/>
    </location>
</feature>
<evidence type="ECO:0000256" key="1">
    <source>
        <dbReference type="SAM" id="Phobius"/>
    </source>
</evidence>
<evidence type="ECO:0000313" key="3">
    <source>
        <dbReference type="EMBL" id="TDS85496.1"/>
    </source>
</evidence>
<feature type="transmembrane region" description="Helical" evidence="1">
    <location>
        <begin position="174"/>
        <end position="193"/>
    </location>
</feature>
<feature type="transmembrane region" description="Helical" evidence="1">
    <location>
        <begin position="79"/>
        <end position="100"/>
    </location>
</feature>
<feature type="signal peptide" evidence="2">
    <location>
        <begin position="1"/>
        <end position="20"/>
    </location>
</feature>
<organism evidence="3 4">
    <name type="scientific">Nesterenkonia aurantiaca</name>
    <dbReference type="NCBI Taxonomy" id="1436010"/>
    <lineage>
        <taxon>Bacteria</taxon>
        <taxon>Bacillati</taxon>
        <taxon>Actinomycetota</taxon>
        <taxon>Actinomycetes</taxon>
        <taxon>Micrococcales</taxon>
        <taxon>Micrococcaceae</taxon>
        <taxon>Nesterenkonia</taxon>
    </lineage>
</organism>
<keyword evidence="1" id="KW-1133">Transmembrane helix</keyword>
<accession>A0A4R7G2Y0</accession>
<evidence type="ECO:0000256" key="2">
    <source>
        <dbReference type="SAM" id="SignalP"/>
    </source>
</evidence>
<proteinExistence type="predicted"/>
<feature type="transmembrane region" description="Helical" evidence="1">
    <location>
        <begin position="253"/>
        <end position="274"/>
    </location>
</feature>
<sequence>MKYIPVAASALLAATALALASWAGTIAMTLVVCGLSILIALGWPQLMGVAARRSLSAVIACAGVIAALGAGIVETADELFFWSSVALAFGVMGVFLIQVLRGTGRPHRLESTIGACAGVLIATTGAGWVAGLRYPVELADATGNGVPGGLLAVRGLLPLEDTTLLAVTGASGELAVVTLAAGTLIVATLLAAIPLPNAWAMLLVVLGSVGAAIGMTLAWGELTLLFAGTLGLVAGLLLASFRRFLLAQGPPQGILSGIAVGTAPIAAMGALTYFTERLLLV</sequence>
<dbReference type="RefSeq" id="WP_036473219.1">
    <property type="nucleotide sequence ID" value="NZ_JBIMET010000004.1"/>
</dbReference>
<evidence type="ECO:0000313" key="4">
    <source>
        <dbReference type="Proteomes" id="UP000294506"/>
    </source>
</evidence>
<gene>
    <name evidence="3" type="ORF">EV640_106146</name>
</gene>
<feature type="transmembrane region" description="Helical" evidence="1">
    <location>
        <begin position="112"/>
        <end position="130"/>
    </location>
</feature>
<dbReference type="Proteomes" id="UP000294506">
    <property type="component" value="Unassembled WGS sequence"/>
</dbReference>
<keyword evidence="2" id="KW-0732">Signal</keyword>
<protein>
    <submittedName>
        <fullName evidence="3">Uncharacterized protein</fullName>
    </submittedName>
</protein>
<keyword evidence="1" id="KW-0812">Transmembrane</keyword>
<feature type="transmembrane region" description="Helical" evidence="1">
    <location>
        <begin position="224"/>
        <end position="241"/>
    </location>
</feature>
<keyword evidence="4" id="KW-1185">Reference proteome</keyword>
<feature type="transmembrane region" description="Helical" evidence="1">
    <location>
        <begin position="200"/>
        <end position="218"/>
    </location>
</feature>
<name>A0A4R7G2Y0_9MICC</name>
<feature type="chain" id="PRO_5038840670" evidence="2">
    <location>
        <begin position="21"/>
        <end position="281"/>
    </location>
</feature>